<protein>
    <submittedName>
        <fullName evidence="4">HAD-IIB family hydrolase</fullName>
    </submittedName>
</protein>
<dbReference type="InterPro" id="IPR006379">
    <property type="entry name" value="HAD-SF_hydro_IIB"/>
</dbReference>
<dbReference type="NCBIfam" id="TIGR01484">
    <property type="entry name" value="HAD-SF-IIB"/>
    <property type="match status" value="1"/>
</dbReference>
<dbReference type="PANTHER" id="PTHR10000">
    <property type="entry name" value="PHOSPHOSERINE PHOSPHATASE"/>
    <property type="match status" value="1"/>
</dbReference>
<gene>
    <name evidence="4" type="ORF">ACFQS8_03885</name>
</gene>
<evidence type="ECO:0000256" key="3">
    <source>
        <dbReference type="ARBA" id="ARBA00022842"/>
    </source>
</evidence>
<name>A0ABW2II07_9PROT</name>
<dbReference type="PANTHER" id="PTHR10000:SF8">
    <property type="entry name" value="HAD SUPERFAMILY HYDROLASE-LIKE, TYPE 3"/>
    <property type="match status" value="1"/>
</dbReference>
<keyword evidence="5" id="KW-1185">Reference proteome</keyword>
<dbReference type="InterPro" id="IPR036412">
    <property type="entry name" value="HAD-like_sf"/>
</dbReference>
<accession>A0ABW2II07</accession>
<sequence>MSNPPNFIVFTDLDGTLLDHSNYSYKAASDALHTLHESNIPLILASSKTAVEISSIRAELGFDNCPAIVENGAGILPAGPLNIKSLDRTPYRKLIKIINDAPAELRCFYEGFSDWTADKISKVTGLPFEDATKSSQRQFSEPGLWKGDAETREQFVEYLNSCGVSYRHGGRFMTLSFGANKGIRVGEIINTYSNPQSRPLSLALGDAPNDVEMIQATDFGVIIPNAHGNQIPRLNGEETGKISRAQHAGPVGWNVSVLQFLNSPPTHQSKI</sequence>
<evidence type="ECO:0000256" key="2">
    <source>
        <dbReference type="ARBA" id="ARBA00022801"/>
    </source>
</evidence>
<dbReference type="InterPro" id="IPR006381">
    <property type="entry name" value="HAD-SF-IIB-MPGP"/>
</dbReference>
<dbReference type="Gene3D" id="3.40.50.1000">
    <property type="entry name" value="HAD superfamily/HAD-like"/>
    <property type="match status" value="1"/>
</dbReference>
<dbReference type="RefSeq" id="WP_382165895.1">
    <property type="nucleotide sequence ID" value="NZ_JBHTBR010000002.1"/>
</dbReference>
<keyword evidence="2 4" id="KW-0378">Hydrolase</keyword>
<evidence type="ECO:0000256" key="1">
    <source>
        <dbReference type="ARBA" id="ARBA00022723"/>
    </source>
</evidence>
<comment type="caution">
    <text evidence="4">The sequence shown here is derived from an EMBL/GenBank/DDBJ whole genome shotgun (WGS) entry which is preliminary data.</text>
</comment>
<dbReference type="SFLD" id="SFLDS00003">
    <property type="entry name" value="Haloacid_Dehalogenase"/>
    <property type="match status" value="1"/>
</dbReference>
<organism evidence="4 5">
    <name type="scientific">Hirschia litorea</name>
    <dbReference type="NCBI Taxonomy" id="1199156"/>
    <lineage>
        <taxon>Bacteria</taxon>
        <taxon>Pseudomonadati</taxon>
        <taxon>Pseudomonadota</taxon>
        <taxon>Alphaproteobacteria</taxon>
        <taxon>Hyphomonadales</taxon>
        <taxon>Hyphomonadaceae</taxon>
        <taxon>Hirschia</taxon>
    </lineage>
</organism>
<keyword evidence="1" id="KW-0479">Metal-binding</keyword>
<dbReference type="GO" id="GO:0016787">
    <property type="term" value="F:hydrolase activity"/>
    <property type="evidence" value="ECO:0007669"/>
    <property type="project" value="UniProtKB-KW"/>
</dbReference>
<dbReference type="Gene3D" id="3.30.980.20">
    <property type="entry name" value="Putative mannosyl-3-phosphoglycerate phosphatase, domain 2"/>
    <property type="match status" value="1"/>
</dbReference>
<dbReference type="SUPFAM" id="SSF56784">
    <property type="entry name" value="HAD-like"/>
    <property type="match status" value="1"/>
</dbReference>
<evidence type="ECO:0000313" key="5">
    <source>
        <dbReference type="Proteomes" id="UP001596492"/>
    </source>
</evidence>
<dbReference type="Pfam" id="PF08282">
    <property type="entry name" value="Hydrolase_3"/>
    <property type="match status" value="1"/>
</dbReference>
<dbReference type="NCBIfam" id="TIGR01486">
    <property type="entry name" value="HAD-SF-IIB-MPGP"/>
    <property type="match status" value="1"/>
</dbReference>
<dbReference type="EMBL" id="JBHTBR010000002">
    <property type="protein sequence ID" value="MFC7290744.1"/>
    <property type="molecule type" value="Genomic_DNA"/>
</dbReference>
<proteinExistence type="predicted"/>
<dbReference type="InterPro" id="IPR023214">
    <property type="entry name" value="HAD_sf"/>
</dbReference>
<dbReference type="Proteomes" id="UP001596492">
    <property type="component" value="Unassembled WGS sequence"/>
</dbReference>
<dbReference type="SFLD" id="SFLDG01142">
    <property type="entry name" value="C2.B.2:_Mannosyl-3-phosphoglyc"/>
    <property type="match status" value="1"/>
</dbReference>
<reference evidence="5" key="1">
    <citation type="journal article" date="2019" name="Int. J. Syst. Evol. Microbiol.">
        <title>The Global Catalogue of Microorganisms (GCM) 10K type strain sequencing project: providing services to taxonomists for standard genome sequencing and annotation.</title>
        <authorList>
            <consortium name="The Broad Institute Genomics Platform"/>
            <consortium name="The Broad Institute Genome Sequencing Center for Infectious Disease"/>
            <person name="Wu L."/>
            <person name="Ma J."/>
        </authorList>
    </citation>
    <scope>NUCLEOTIDE SEQUENCE [LARGE SCALE GENOMIC DNA]</scope>
    <source>
        <strain evidence="5">CCUG 51308</strain>
    </source>
</reference>
<evidence type="ECO:0000313" key="4">
    <source>
        <dbReference type="EMBL" id="MFC7290744.1"/>
    </source>
</evidence>
<dbReference type="SFLD" id="SFLDG01140">
    <property type="entry name" value="C2.B:_Phosphomannomutase_and_P"/>
    <property type="match status" value="1"/>
</dbReference>
<keyword evidence="3" id="KW-0460">Magnesium</keyword>